<feature type="transmembrane region" description="Helical" evidence="7">
    <location>
        <begin position="295"/>
        <end position="315"/>
    </location>
</feature>
<dbReference type="PANTHER" id="PTHR23522:SF4">
    <property type="entry name" value="NUCLEOSIDE PERMEASE NUPG-RELATED"/>
    <property type="match status" value="1"/>
</dbReference>
<comment type="caution">
    <text evidence="9">The sequence shown here is derived from an EMBL/GenBank/DDBJ whole genome shotgun (WGS) entry which is preliminary data.</text>
</comment>
<keyword evidence="4 7" id="KW-0812">Transmembrane</keyword>
<accession>A0A3R9WNQ2</accession>
<keyword evidence="2" id="KW-0813">Transport</keyword>
<evidence type="ECO:0000313" key="9">
    <source>
        <dbReference type="EMBL" id="RST30679.1"/>
    </source>
</evidence>
<feature type="transmembrane region" description="Helical" evidence="7">
    <location>
        <begin position="239"/>
        <end position="262"/>
    </location>
</feature>
<keyword evidence="3" id="KW-1003">Cell membrane</keyword>
<evidence type="ECO:0000256" key="3">
    <source>
        <dbReference type="ARBA" id="ARBA00022475"/>
    </source>
</evidence>
<dbReference type="GO" id="GO:0015213">
    <property type="term" value="F:uridine transmembrane transporter activity"/>
    <property type="evidence" value="ECO:0007669"/>
    <property type="project" value="TreeGrafter"/>
</dbReference>
<evidence type="ECO:0000256" key="1">
    <source>
        <dbReference type="ARBA" id="ARBA00004651"/>
    </source>
</evidence>
<feature type="transmembrane region" description="Helical" evidence="7">
    <location>
        <begin position="207"/>
        <end position="227"/>
    </location>
</feature>
<evidence type="ECO:0000256" key="2">
    <source>
        <dbReference type="ARBA" id="ARBA00022448"/>
    </source>
</evidence>
<protein>
    <submittedName>
        <fullName evidence="9">MFS transporter</fullName>
    </submittedName>
</protein>
<feature type="transmembrane region" description="Helical" evidence="7">
    <location>
        <begin position="269"/>
        <end position="289"/>
    </location>
</feature>
<feature type="transmembrane region" description="Helical" evidence="7">
    <location>
        <begin position="336"/>
        <end position="358"/>
    </location>
</feature>
<feature type="transmembrane region" description="Helical" evidence="7">
    <location>
        <begin position="12"/>
        <end position="31"/>
    </location>
</feature>
<dbReference type="EMBL" id="RWJF01000001">
    <property type="protein sequence ID" value="RST30679.1"/>
    <property type="molecule type" value="Genomic_DNA"/>
</dbReference>
<feature type="transmembrane region" description="Helical" evidence="7">
    <location>
        <begin position="94"/>
        <end position="118"/>
    </location>
</feature>
<keyword evidence="6 7" id="KW-0472">Membrane</keyword>
<dbReference type="AlphaFoldDB" id="A0A3R9WNQ2"/>
<dbReference type="InterPro" id="IPR020846">
    <property type="entry name" value="MFS_dom"/>
</dbReference>
<evidence type="ECO:0000259" key="8">
    <source>
        <dbReference type="PROSITE" id="PS50850"/>
    </source>
</evidence>
<reference evidence="9 10" key="1">
    <citation type="submission" date="2018-12" db="EMBL/GenBank/DDBJ databases">
        <title>Sphingomonas sp. HMF7854 Genome sequencing and assembly.</title>
        <authorList>
            <person name="Cha I."/>
            <person name="Kang H."/>
            <person name="Kim H."/>
            <person name="Kang J."/>
            <person name="Joh K."/>
        </authorList>
    </citation>
    <scope>NUCLEOTIDE SEQUENCE [LARGE SCALE GENOMIC DNA]</scope>
    <source>
        <strain evidence="9 10">HMF7854</strain>
    </source>
</reference>
<dbReference type="GO" id="GO:0005886">
    <property type="term" value="C:plasma membrane"/>
    <property type="evidence" value="ECO:0007669"/>
    <property type="project" value="UniProtKB-SubCell"/>
</dbReference>
<dbReference type="SUPFAM" id="SSF103473">
    <property type="entry name" value="MFS general substrate transporter"/>
    <property type="match status" value="1"/>
</dbReference>
<evidence type="ECO:0000313" key="10">
    <source>
        <dbReference type="Proteomes" id="UP000274661"/>
    </source>
</evidence>
<feature type="transmembrane region" description="Helical" evidence="7">
    <location>
        <begin position="70"/>
        <end position="88"/>
    </location>
</feature>
<evidence type="ECO:0000256" key="6">
    <source>
        <dbReference type="ARBA" id="ARBA00023136"/>
    </source>
</evidence>
<dbReference type="InterPro" id="IPR036259">
    <property type="entry name" value="MFS_trans_sf"/>
</dbReference>
<dbReference type="OrthoDB" id="9150135at2"/>
<feature type="domain" description="Major facilitator superfamily (MFS) profile" evidence="8">
    <location>
        <begin position="161"/>
        <end position="403"/>
    </location>
</feature>
<feature type="transmembrane region" description="Helical" evidence="7">
    <location>
        <begin position="157"/>
        <end position="179"/>
    </location>
</feature>
<dbReference type="Pfam" id="PF03825">
    <property type="entry name" value="Nuc_H_symport"/>
    <property type="match status" value="1"/>
</dbReference>
<dbReference type="GO" id="GO:0015212">
    <property type="term" value="F:cytidine transmembrane transporter activity"/>
    <property type="evidence" value="ECO:0007669"/>
    <property type="project" value="TreeGrafter"/>
</dbReference>
<dbReference type="PANTHER" id="PTHR23522">
    <property type="entry name" value="BLL5896 PROTEIN"/>
    <property type="match status" value="1"/>
</dbReference>
<gene>
    <name evidence="9" type="ORF">HMF7854_07415</name>
</gene>
<organism evidence="9 10">
    <name type="scientific">Sphingomonas ginkgonis</name>
    <dbReference type="NCBI Taxonomy" id="2315330"/>
    <lineage>
        <taxon>Bacteria</taxon>
        <taxon>Pseudomonadati</taxon>
        <taxon>Pseudomonadota</taxon>
        <taxon>Alphaproteobacteria</taxon>
        <taxon>Sphingomonadales</taxon>
        <taxon>Sphingomonadaceae</taxon>
        <taxon>Sphingomonas</taxon>
    </lineage>
</organism>
<evidence type="ECO:0000256" key="5">
    <source>
        <dbReference type="ARBA" id="ARBA00022989"/>
    </source>
</evidence>
<dbReference type="Gene3D" id="1.20.1250.20">
    <property type="entry name" value="MFS general substrate transporter like domains"/>
    <property type="match status" value="2"/>
</dbReference>
<sequence length="403" mass="43108">MTAVRARLGAMMFLQYFVWGAWWVPFGTYLSHHGLDAFIGTIFSTQGWAAIAAPLFVGAIADRHFAAEKVMGVLHVAGGVALLLLPLAGTDPTAMFLAALLVLGCYMPTIALSNTIAFNALTDSERQFPAIRVMGTIGWIVAGLIVGAGLHAEATALPIRLAGVVSLGYGLYSFTLPTLPPRAEAARPSVATLLGLDAIGTMRDRSFWVLIGCSLLLMLPLSFYYAYANPYLVEIGVPAAASVQAIGQVSEIFFLLALPLFFRTVGIKGVLILGMLGWAARYLLFAHGYTAAGPTMPLVIVALALHGVCFDFFFVAGQIYVDKRFPPETRNRAQSFLSLVTWGVGSVIGSLIANAVYVAGTHGTGHDWNAIWTVPAGLAAVVAIIFALLFRERRVKEQVEVMA</sequence>
<feature type="transmembrane region" description="Helical" evidence="7">
    <location>
        <begin position="130"/>
        <end position="151"/>
    </location>
</feature>
<dbReference type="PROSITE" id="PS50850">
    <property type="entry name" value="MFS"/>
    <property type="match status" value="1"/>
</dbReference>
<dbReference type="RefSeq" id="WP_126718513.1">
    <property type="nucleotide sequence ID" value="NZ_RWJF01000001.1"/>
</dbReference>
<name>A0A3R9WNQ2_9SPHN</name>
<keyword evidence="10" id="KW-1185">Reference proteome</keyword>
<keyword evidence="5 7" id="KW-1133">Transmembrane helix</keyword>
<comment type="subcellular location">
    <subcellularLocation>
        <location evidence="1">Cell membrane</location>
        <topology evidence="1">Multi-pass membrane protein</topology>
    </subcellularLocation>
</comment>
<proteinExistence type="predicted"/>
<evidence type="ECO:0000256" key="4">
    <source>
        <dbReference type="ARBA" id="ARBA00022692"/>
    </source>
</evidence>
<dbReference type="Proteomes" id="UP000274661">
    <property type="component" value="Unassembled WGS sequence"/>
</dbReference>
<evidence type="ECO:0000256" key="7">
    <source>
        <dbReference type="SAM" id="Phobius"/>
    </source>
</evidence>
<feature type="transmembrane region" description="Helical" evidence="7">
    <location>
        <begin position="370"/>
        <end position="390"/>
    </location>
</feature>
<feature type="transmembrane region" description="Helical" evidence="7">
    <location>
        <begin position="37"/>
        <end position="58"/>
    </location>
</feature>
<dbReference type="InterPro" id="IPR004740">
    <property type="entry name" value="Nuc_H_symport"/>
</dbReference>